<keyword evidence="7" id="KW-1185">Reference proteome</keyword>
<dbReference type="GO" id="GO:0005829">
    <property type="term" value="C:cytosol"/>
    <property type="evidence" value="ECO:0007669"/>
    <property type="project" value="TreeGrafter"/>
</dbReference>
<keyword evidence="1" id="KW-0645">Protease</keyword>
<feature type="domain" description="Peptidase S9A N-terminal" evidence="5">
    <location>
        <begin position="24"/>
        <end position="420"/>
    </location>
</feature>
<proteinExistence type="predicted"/>
<gene>
    <name evidence="6" type="ordered locus">M5M_19450</name>
</gene>
<evidence type="ECO:0000313" key="6">
    <source>
        <dbReference type="EMBL" id="AFV01013.1"/>
    </source>
</evidence>
<sequence length="704" mass="78464">MSQLTRLLRPGLLGIALALTACNQTPDDFQWLEGVEDKTALAWVDAANARTQAALETKSDYQQLFDRALATLNAKDRLPHISLKGQYVYNLWQDETHIRGVYRRSPVSEFAAGNPNWETVLDLDALSARENKKWVFKGLDCLAPAYTRCLMHLSEGGGDSREIREFSTRDLNFIDGGFFLPAAKSNVSWMDENHLFVGTDFGADSLTDSGYPRQVRIWQRGTALDDAMRIHEAAKNSVSASATRLDDGQNTLDLVTESTNFWERNYHQLQDGKLQRLALPSNAVISDLVKGKLLVELKDDWSFNGRDFTRGSVLLIKPSALVTPEKSAAHDIVVLIEASDRFVVEELVASARGIVAIGLVDVKSEARFYQLRDGQWSAKVIDLPAQGTLTIETSEFKTGAFFARYEDFLTPPSLYYVDTDLNANLATSQAATFDASNMEALQYFATSEDGTRVPYFVVKRKDLALDGKNPTHMFSYGGFRVSLKPSYSGSYEDLNGVYGKLWLERGGVFVLANIRGGGEYGPAWHASVLKQNRPKAYEDFEAIARDLFARKITSAAHLGIEGRSNGGLLVGATMVRHPELYGAVICGVPLLDMQRYHTLLAGASWMAEYGNPDIAEEWNWLKTYSPFQNLKANVNYPPILFYTSTRDDRVHPGHARKMAARMDAMGQAVYYYENREGGHGGASTKDQLARRVALSYALLWDSLR</sequence>
<dbReference type="InterPro" id="IPR023302">
    <property type="entry name" value="Pept_S9A_N"/>
</dbReference>
<name>K4L473_SIMAS</name>
<feature type="domain" description="Peptidase S9 prolyl oligopeptidase catalytic" evidence="4">
    <location>
        <begin position="502"/>
        <end position="699"/>
    </location>
</feature>
<dbReference type="GO" id="GO:0004252">
    <property type="term" value="F:serine-type endopeptidase activity"/>
    <property type="evidence" value="ECO:0007669"/>
    <property type="project" value="InterPro"/>
</dbReference>
<dbReference type="AlphaFoldDB" id="K4L473"/>
<dbReference type="PROSITE" id="PS51257">
    <property type="entry name" value="PROKAR_LIPOPROTEIN"/>
    <property type="match status" value="1"/>
</dbReference>
<dbReference type="InterPro" id="IPR001375">
    <property type="entry name" value="Peptidase_S9_cat"/>
</dbReference>
<dbReference type="PANTHER" id="PTHR42881">
    <property type="entry name" value="PROLYL ENDOPEPTIDASE"/>
    <property type="match status" value="1"/>
</dbReference>
<dbReference type="Pfam" id="PF02897">
    <property type="entry name" value="Peptidase_S9_N"/>
    <property type="match status" value="1"/>
</dbReference>
<dbReference type="RefSeq" id="WP_015049163.1">
    <property type="nucleotide sequence ID" value="NC_018868.3"/>
</dbReference>
<evidence type="ECO:0000259" key="4">
    <source>
        <dbReference type="Pfam" id="PF00326"/>
    </source>
</evidence>
<keyword evidence="3" id="KW-0720">Serine protease</keyword>
<dbReference type="InterPro" id="IPR029058">
    <property type="entry name" value="AB_hydrolase_fold"/>
</dbReference>
<dbReference type="Gene3D" id="2.130.10.120">
    <property type="entry name" value="Prolyl oligopeptidase, N-terminal domain"/>
    <property type="match status" value="1"/>
</dbReference>
<dbReference type="STRING" id="1117647.M5M_19450"/>
<accession>K4L473</accession>
<dbReference type="SUPFAM" id="SSF50993">
    <property type="entry name" value="Peptidase/esterase 'gauge' domain"/>
    <property type="match status" value="1"/>
</dbReference>
<dbReference type="SUPFAM" id="SSF53474">
    <property type="entry name" value="alpha/beta-Hydrolases"/>
    <property type="match status" value="1"/>
</dbReference>
<reference evidence="6 7" key="1">
    <citation type="journal article" date="2013" name="Genome Announc.">
        <title>Complete genome sequence of Simiduia agarivorans SA1(T), a marine bacterium able to degrade a variety of polysaccharides.</title>
        <authorList>
            <person name="Lin S.Y."/>
            <person name="Shieh W.Y."/>
            <person name="Chen J.S."/>
            <person name="Tang S.L."/>
        </authorList>
    </citation>
    <scope>NUCLEOTIDE SEQUENCE [LARGE SCALE GENOMIC DNA]</scope>
    <source>
        <strain evidence="7">DSM 21679 / JCM 13881 / BCRC 17597 / SA1</strain>
    </source>
</reference>
<organism evidence="6 7">
    <name type="scientific">Simiduia agarivorans (strain DSM 21679 / JCM 13881 / BCRC 17597 / SA1)</name>
    <dbReference type="NCBI Taxonomy" id="1117647"/>
    <lineage>
        <taxon>Bacteria</taxon>
        <taxon>Pseudomonadati</taxon>
        <taxon>Pseudomonadota</taxon>
        <taxon>Gammaproteobacteria</taxon>
        <taxon>Cellvibrionales</taxon>
        <taxon>Cellvibrionaceae</taxon>
        <taxon>Simiduia</taxon>
    </lineage>
</organism>
<dbReference type="PRINTS" id="PR00862">
    <property type="entry name" value="PROLIGOPTASE"/>
</dbReference>
<evidence type="ECO:0000256" key="1">
    <source>
        <dbReference type="ARBA" id="ARBA00022670"/>
    </source>
</evidence>
<dbReference type="OrthoDB" id="9801421at2"/>
<dbReference type="Proteomes" id="UP000000466">
    <property type="component" value="Chromosome"/>
</dbReference>
<dbReference type="InterPro" id="IPR002470">
    <property type="entry name" value="Peptidase_S9A"/>
</dbReference>
<dbReference type="InterPro" id="IPR051167">
    <property type="entry name" value="Prolyl_oligopep/macrocyclase"/>
</dbReference>
<dbReference type="Pfam" id="PF00326">
    <property type="entry name" value="Peptidase_S9"/>
    <property type="match status" value="1"/>
</dbReference>
<dbReference type="PANTHER" id="PTHR42881:SF13">
    <property type="entry name" value="PROLYL ENDOPEPTIDASE"/>
    <property type="match status" value="1"/>
</dbReference>
<evidence type="ECO:0000259" key="5">
    <source>
        <dbReference type="Pfam" id="PF02897"/>
    </source>
</evidence>
<protein>
    <submittedName>
        <fullName evidence="6">Peptidase S9 prolyl oligopeptidase</fullName>
    </submittedName>
</protein>
<dbReference type="GO" id="GO:0006508">
    <property type="term" value="P:proteolysis"/>
    <property type="evidence" value="ECO:0007669"/>
    <property type="project" value="UniProtKB-KW"/>
</dbReference>
<dbReference type="eggNOG" id="COG1505">
    <property type="taxonomic scope" value="Bacteria"/>
</dbReference>
<dbReference type="KEGG" id="saga:M5M_19450"/>
<dbReference type="GO" id="GO:0070012">
    <property type="term" value="F:oligopeptidase activity"/>
    <property type="evidence" value="ECO:0007669"/>
    <property type="project" value="TreeGrafter"/>
</dbReference>
<dbReference type="HOGENOM" id="CLU_011290_4_0_6"/>
<dbReference type="EMBL" id="CP003746">
    <property type="protein sequence ID" value="AFV01013.1"/>
    <property type="molecule type" value="Genomic_DNA"/>
</dbReference>
<evidence type="ECO:0000313" key="7">
    <source>
        <dbReference type="Proteomes" id="UP000000466"/>
    </source>
</evidence>
<dbReference type="Gene3D" id="3.40.50.1820">
    <property type="entry name" value="alpha/beta hydrolase"/>
    <property type="match status" value="1"/>
</dbReference>
<evidence type="ECO:0000256" key="2">
    <source>
        <dbReference type="ARBA" id="ARBA00022801"/>
    </source>
</evidence>
<keyword evidence="2" id="KW-0378">Hydrolase</keyword>
<evidence type="ECO:0000256" key="3">
    <source>
        <dbReference type="ARBA" id="ARBA00022825"/>
    </source>
</evidence>